<evidence type="ECO:0000313" key="3">
    <source>
        <dbReference type="Proteomes" id="UP001152798"/>
    </source>
</evidence>
<accession>A0A9P0HJB0</accession>
<protein>
    <submittedName>
        <fullName evidence="2">Uncharacterized protein</fullName>
    </submittedName>
</protein>
<reference evidence="2" key="1">
    <citation type="submission" date="2022-01" db="EMBL/GenBank/DDBJ databases">
        <authorList>
            <person name="King R."/>
        </authorList>
    </citation>
    <scope>NUCLEOTIDE SEQUENCE</scope>
</reference>
<feature type="region of interest" description="Disordered" evidence="1">
    <location>
        <begin position="1"/>
        <end position="36"/>
    </location>
</feature>
<evidence type="ECO:0000313" key="2">
    <source>
        <dbReference type="EMBL" id="CAH1402965.1"/>
    </source>
</evidence>
<keyword evidence="3" id="KW-1185">Reference proteome</keyword>
<gene>
    <name evidence="2" type="ORF">NEZAVI_LOCUS11655</name>
</gene>
<name>A0A9P0HJB0_NEZVI</name>
<proteinExistence type="predicted"/>
<sequence>MMQGKADKKEASGTDDDVQEERRAKGNAMSRRPRIESVTLADSERLGLFCKSFGGVTEASGIHRSIQPSVCPGSGM</sequence>
<feature type="compositionally biased region" description="Basic and acidic residues" evidence="1">
    <location>
        <begin position="1"/>
        <end position="12"/>
    </location>
</feature>
<dbReference type="OrthoDB" id="10383899at2759"/>
<dbReference type="EMBL" id="OV725081">
    <property type="protein sequence ID" value="CAH1402965.1"/>
    <property type="molecule type" value="Genomic_DNA"/>
</dbReference>
<dbReference type="AlphaFoldDB" id="A0A9P0HJB0"/>
<dbReference type="Proteomes" id="UP001152798">
    <property type="component" value="Chromosome 5"/>
</dbReference>
<organism evidence="2 3">
    <name type="scientific">Nezara viridula</name>
    <name type="common">Southern green stink bug</name>
    <name type="synonym">Cimex viridulus</name>
    <dbReference type="NCBI Taxonomy" id="85310"/>
    <lineage>
        <taxon>Eukaryota</taxon>
        <taxon>Metazoa</taxon>
        <taxon>Ecdysozoa</taxon>
        <taxon>Arthropoda</taxon>
        <taxon>Hexapoda</taxon>
        <taxon>Insecta</taxon>
        <taxon>Pterygota</taxon>
        <taxon>Neoptera</taxon>
        <taxon>Paraneoptera</taxon>
        <taxon>Hemiptera</taxon>
        <taxon>Heteroptera</taxon>
        <taxon>Panheteroptera</taxon>
        <taxon>Pentatomomorpha</taxon>
        <taxon>Pentatomoidea</taxon>
        <taxon>Pentatomidae</taxon>
        <taxon>Pentatominae</taxon>
        <taxon>Nezara</taxon>
    </lineage>
</organism>
<evidence type="ECO:0000256" key="1">
    <source>
        <dbReference type="SAM" id="MobiDB-lite"/>
    </source>
</evidence>